<dbReference type="RefSeq" id="XP_002771753.1">
    <property type="nucleotide sequence ID" value="XM_002771707.1"/>
</dbReference>
<name>C5LI34_PERM5</name>
<dbReference type="GeneID" id="9047890"/>
<dbReference type="Proteomes" id="UP000007800">
    <property type="component" value="Unassembled WGS sequence"/>
</dbReference>
<accession>C5LI34</accession>
<dbReference type="AlphaFoldDB" id="C5LI34"/>
<keyword evidence="2" id="KW-1185">Reference proteome</keyword>
<evidence type="ECO:0000313" key="2">
    <source>
        <dbReference type="Proteomes" id="UP000007800"/>
    </source>
</evidence>
<reference evidence="1 2" key="1">
    <citation type="submission" date="2008-07" db="EMBL/GenBank/DDBJ databases">
        <authorList>
            <person name="El-Sayed N."/>
            <person name="Caler E."/>
            <person name="Inman J."/>
            <person name="Amedeo P."/>
            <person name="Hass B."/>
            <person name="Wortman J."/>
        </authorList>
    </citation>
    <scope>NUCLEOTIDE SEQUENCE [LARGE SCALE GENOMIC DNA]</scope>
    <source>
        <strain evidence="2">ATCC 50983 / TXsc</strain>
    </source>
</reference>
<dbReference type="OMA" id="WHYIRTI"/>
<evidence type="ECO:0000313" key="1">
    <source>
        <dbReference type="EMBL" id="EER03569.1"/>
    </source>
</evidence>
<dbReference type="EMBL" id="GG682187">
    <property type="protein sequence ID" value="EER03569.1"/>
    <property type="molecule type" value="Genomic_DNA"/>
</dbReference>
<protein>
    <submittedName>
        <fullName evidence="1">Uncharacterized protein</fullName>
    </submittedName>
</protein>
<gene>
    <name evidence="1" type="ORF">Pmar_PMAR026244</name>
</gene>
<proteinExistence type="predicted"/>
<sequence>MIRGDASCYVCALEGVIESYLNEAQGSEESPAGQTVGPQCTMRSKTSTSCDRCCARNTPQLFCYRLNRVGVKHFPHGVSCHICGEAVESYEGVDGEGRGGGTVCLKCHQTAVCDKVECQTKAGYVPQLLYERPSAKPFLCLHCLDLTFMCSCKEAHTVQRRLILERPLNLDAPFYFMMNTHALALEPCEHFYVNSLQSPRPQLVALAGDSTGAPQRVVTALRLLDIIAHRSTVRRWTIKEHQSLRRVLAKLQEPVHQREKLKGMPPETESEALWLLEESEMWGLPVPMWTALMYLYECSVHEEYLLFQAGKKVHTRVCRVLHKELVNKWSVKKLMEKIWPSLEGVVFFRPSQTHRVKRSGDEHIFKAGSIRRQMDRFSQGLVKRLVERAARNVWEYRRWHYIRTITEEVRNARGARVFRCAVCGPFPEYSSWSEVQDHVFYTVPDAAHEERWNRFEKEMITVGKPPDSSTIAQWNSRFDNTRPGCKIPLTNKSRRYTWATPPYQATLPKVTMWDPPCDTAPRRQKAIEYTAKANKNTHWLALSSTVTREKGRQDICNAWDLKKDRESENEVLLGSSRFTSHISPAVT</sequence>
<organism evidence="2">
    <name type="scientific">Perkinsus marinus (strain ATCC 50983 / TXsc)</name>
    <dbReference type="NCBI Taxonomy" id="423536"/>
    <lineage>
        <taxon>Eukaryota</taxon>
        <taxon>Sar</taxon>
        <taxon>Alveolata</taxon>
        <taxon>Perkinsozoa</taxon>
        <taxon>Perkinsea</taxon>
        <taxon>Perkinsida</taxon>
        <taxon>Perkinsidae</taxon>
        <taxon>Perkinsus</taxon>
    </lineage>
</organism>
<dbReference type="OrthoDB" id="410852at2759"/>
<dbReference type="InParanoid" id="C5LI34"/>